<comment type="caution">
    <text evidence="2">The sequence shown here is derived from an EMBL/GenBank/DDBJ whole genome shotgun (WGS) entry which is preliminary data.</text>
</comment>
<evidence type="ECO:0000313" key="3">
    <source>
        <dbReference type="Proteomes" id="UP000717515"/>
    </source>
</evidence>
<protein>
    <submittedName>
        <fullName evidence="2">Uncharacterized protein</fullName>
    </submittedName>
</protein>
<name>A0A9P7ZY13_MORAP</name>
<feature type="non-terminal residue" evidence="2">
    <location>
        <position position="1"/>
    </location>
</feature>
<dbReference type="EMBL" id="JAIFTL010000550">
    <property type="protein sequence ID" value="KAG9319200.1"/>
    <property type="molecule type" value="Genomic_DNA"/>
</dbReference>
<feature type="region of interest" description="Disordered" evidence="1">
    <location>
        <begin position="1"/>
        <end position="22"/>
    </location>
</feature>
<gene>
    <name evidence="2" type="ORF">KVV02_008328</name>
</gene>
<proteinExistence type="predicted"/>
<sequence>MALAAPDSSPDTRTVYQSFHDPHDARPVKIPAVQHPATGEYYVIWSDILDCFPGVLRVQHGSYYVPYMRDDSLYRVRPHGIKYHPNVILDIVYAEQPPPILRSGRPSTRAKDLVESRATTTRSQQPATMTKPTNGNSIPLNWALERELARAFTGSSSTPSSPVVSELSSLEDDVEEADEHEELLYNDEDVVVDADADVDADEDEDADEDVVGERDNDLDIHHQQAITDTVDKNTDHKEKVEEVEGTDNNEPLLDIKDAVQGAVVAAPTPTVTEQTEPAAAPIATEPEKDNPKDQQVVTTTAATLAATTSHEEPQTEQEKAFANLQNVLARVKAEFIDRLPPQSAIALKDDDPCSGPVTFMDVLERRGKEILLKRYHWMDAVYPKLFYILPFVDTAPESENETSDLGKPLTFADFRVHFFCDCGDIKEFNSNFVSHCKWKDMPKGYSIKVEKEDQVIAEYGDYLMAVLEILMYGAYVDGMLQLLAQTDPMLQRGFQLSVKFLESKGITSAKRLMMEKSPQSLEEVAPVPALDPKQLRRFVGSYLHIAQGTRCIGGMHPYLTPERDVRWVSLTHWVAMSGHEELAEAMDFSNHPASSVCEFDTETGAFRAEIKTPERARDFYRLAEKLKTVCVLRLFLDWTLTLEDEDELCEAIPKFQAPVVKLIVRTDPSPSEGAPGFGIGYSDVILAALANRKIETFAMSQRNEDQRAIYGHDERFTMENSSLSDSLARFQWDLHTERLMLELGVTDLDKAIVVVRYAIRGLHRLSRLNLRIDHWENVEITFIEPGQPGSEIEDKNYDSGNLAPFFESRKCQDKIKYSCQRRRNGSLFFPTKSLTEVTLTYSYARDRNRIRDILKQNKGLCTLELWNDPPVDDASQIFETYKSLMANHPTLTKFQVKMKHMRGGVSDFSWTGVSGPAANMSVRLSVTGQDKVVSVFQKYATSLSSLNLESPSVQDVSVLEKALRPKKGPFKLRRLMVTGTVEMQAGALEDLKRIILRSDFDEVLFGGSMEWKSDDVKKGLK</sequence>
<dbReference type="Proteomes" id="UP000717515">
    <property type="component" value="Unassembled WGS sequence"/>
</dbReference>
<evidence type="ECO:0000313" key="2">
    <source>
        <dbReference type="EMBL" id="KAG9319200.1"/>
    </source>
</evidence>
<feature type="region of interest" description="Disordered" evidence="1">
    <location>
        <begin position="100"/>
        <end position="138"/>
    </location>
</feature>
<accession>A0A9P7ZY13</accession>
<feature type="region of interest" description="Disordered" evidence="1">
    <location>
        <begin position="269"/>
        <end position="295"/>
    </location>
</feature>
<organism evidence="2 3">
    <name type="scientific">Mortierella alpina</name>
    <name type="common">Oleaginous fungus</name>
    <name type="synonym">Mortierella renispora</name>
    <dbReference type="NCBI Taxonomy" id="64518"/>
    <lineage>
        <taxon>Eukaryota</taxon>
        <taxon>Fungi</taxon>
        <taxon>Fungi incertae sedis</taxon>
        <taxon>Mucoromycota</taxon>
        <taxon>Mortierellomycotina</taxon>
        <taxon>Mortierellomycetes</taxon>
        <taxon>Mortierellales</taxon>
        <taxon>Mortierellaceae</taxon>
        <taxon>Mortierella</taxon>
    </lineage>
</organism>
<feature type="compositionally biased region" description="Polar residues" evidence="1">
    <location>
        <begin position="117"/>
        <end position="138"/>
    </location>
</feature>
<feature type="compositionally biased region" description="Low complexity" evidence="1">
    <location>
        <begin position="272"/>
        <end position="284"/>
    </location>
</feature>
<dbReference type="AlphaFoldDB" id="A0A9P7ZY13"/>
<evidence type="ECO:0000256" key="1">
    <source>
        <dbReference type="SAM" id="MobiDB-lite"/>
    </source>
</evidence>
<reference evidence="2" key="1">
    <citation type="submission" date="2021-07" db="EMBL/GenBank/DDBJ databases">
        <title>Draft genome of Mortierella alpina, strain LL118, isolated from an aspen leaf litter sample.</title>
        <authorList>
            <person name="Yang S."/>
            <person name="Vinatzer B.A."/>
        </authorList>
    </citation>
    <scope>NUCLEOTIDE SEQUENCE</scope>
    <source>
        <strain evidence="2">LL118</strain>
    </source>
</reference>